<keyword evidence="2" id="KW-1185">Reference proteome</keyword>
<sequence>MGCGCVRLLPADLLYLLNSEWVAGCTQMADASAPANGSWVKLSSVPMHWTSMHACSEATQAIDDGIKVIILSDRDIGPSRVPLSALVACGGVHHHLVTQKKRAKIALMIETAEAREVHHLCVLLGYGADAICPWLTMECIHKVIREGLVKDDKTLDDLMDNYRHSVDGGILKVMSKMGISTLQSYKGAQIFEALGCDLRSSRHGRVRDARAWLAFA</sequence>
<organism evidence="1 2">
    <name type="scientific">Trametes sanguinea</name>
    <dbReference type="NCBI Taxonomy" id="158606"/>
    <lineage>
        <taxon>Eukaryota</taxon>
        <taxon>Fungi</taxon>
        <taxon>Dikarya</taxon>
        <taxon>Basidiomycota</taxon>
        <taxon>Agaricomycotina</taxon>
        <taxon>Agaricomycetes</taxon>
        <taxon>Polyporales</taxon>
        <taxon>Polyporaceae</taxon>
        <taxon>Trametes</taxon>
    </lineage>
</organism>
<evidence type="ECO:0000313" key="1">
    <source>
        <dbReference type="EMBL" id="KAJ2962103.1"/>
    </source>
</evidence>
<dbReference type="Proteomes" id="UP001144978">
    <property type="component" value="Unassembled WGS sequence"/>
</dbReference>
<accession>A0ACC1MDV4</accession>
<reference evidence="1" key="1">
    <citation type="submission" date="2022-08" db="EMBL/GenBank/DDBJ databases">
        <title>Genome Sequence of Pycnoporus sanguineus.</title>
        <authorList>
            <person name="Buettner E."/>
        </authorList>
    </citation>
    <scope>NUCLEOTIDE SEQUENCE</scope>
    <source>
        <strain evidence="1">CG-C14</strain>
    </source>
</reference>
<gene>
    <name evidence="1" type="ORF">NUW54_g14350</name>
</gene>
<protein>
    <submittedName>
        <fullName evidence="1">Uncharacterized protein</fullName>
    </submittedName>
</protein>
<comment type="caution">
    <text evidence="1">The sequence shown here is derived from an EMBL/GenBank/DDBJ whole genome shotgun (WGS) entry which is preliminary data.</text>
</comment>
<evidence type="ECO:0000313" key="2">
    <source>
        <dbReference type="Proteomes" id="UP001144978"/>
    </source>
</evidence>
<proteinExistence type="predicted"/>
<name>A0ACC1MDV4_9APHY</name>
<dbReference type="EMBL" id="JANSHE010007341">
    <property type="protein sequence ID" value="KAJ2962103.1"/>
    <property type="molecule type" value="Genomic_DNA"/>
</dbReference>